<evidence type="ECO:0000313" key="3">
    <source>
        <dbReference type="Proteomes" id="UP000077013"/>
    </source>
</evidence>
<feature type="transmembrane region" description="Helical" evidence="1">
    <location>
        <begin position="12"/>
        <end position="34"/>
    </location>
</feature>
<dbReference type="EMBL" id="LRXL01000026">
    <property type="protein sequence ID" value="OAB79754.1"/>
    <property type="molecule type" value="Genomic_DNA"/>
</dbReference>
<evidence type="ECO:0000256" key="1">
    <source>
        <dbReference type="SAM" id="Phobius"/>
    </source>
</evidence>
<organism evidence="2 3">
    <name type="scientific">Cochleicola gelatinilyticus</name>
    <dbReference type="NCBI Taxonomy" id="1763537"/>
    <lineage>
        <taxon>Bacteria</taxon>
        <taxon>Pseudomonadati</taxon>
        <taxon>Bacteroidota</taxon>
        <taxon>Flavobacteriia</taxon>
        <taxon>Flavobacteriales</taxon>
        <taxon>Flavobacteriaceae</taxon>
        <taxon>Cochleicola</taxon>
    </lineage>
</organism>
<keyword evidence="3" id="KW-1185">Reference proteome</keyword>
<keyword evidence="1" id="KW-0812">Transmembrane</keyword>
<gene>
    <name evidence="2" type="ORF">ULVI_03135</name>
</gene>
<proteinExistence type="predicted"/>
<dbReference type="Proteomes" id="UP000077013">
    <property type="component" value="Unassembled WGS sequence"/>
</dbReference>
<reference evidence="2 3" key="1">
    <citation type="submission" date="2016-02" db="EMBL/GenBank/DDBJ databases">
        <title>Ulvibacter sp. LPB0005, isolated from Thais luteostoma.</title>
        <authorList>
            <person name="Shin S.-K."/>
            <person name="Yi H."/>
        </authorList>
    </citation>
    <scope>NUCLEOTIDE SEQUENCE [LARGE SCALE GENOMIC DNA]</scope>
    <source>
        <strain evidence="2 3">LPB0005</strain>
    </source>
</reference>
<dbReference type="AlphaFoldDB" id="A0A167IKS6"/>
<sequence length="186" mass="21287">MKYSPNYFKVYVTIYKIGFLILFIISLLMSSCAITSKKGGEFKSEDTAATSKNENTTKNITAFDFSKIREHDISGNWVPIDPSKPMSVSTVDGTTVSQNAKHSYNNNKKATDKNIETNIEETKDSEEISEKTKIEQRSWWQKLKISVPWYVFFFGFLFLAVFGFMYLQSRKTSAIVKLLKAKTPEL</sequence>
<evidence type="ECO:0000313" key="2">
    <source>
        <dbReference type="EMBL" id="OAB79754.1"/>
    </source>
</evidence>
<dbReference type="STRING" id="1763537.ULVI_03135"/>
<keyword evidence="1" id="KW-0472">Membrane</keyword>
<evidence type="ECO:0008006" key="4">
    <source>
        <dbReference type="Google" id="ProtNLM"/>
    </source>
</evidence>
<dbReference type="RefSeq" id="WP_068589689.1">
    <property type="nucleotide sequence ID" value="NZ_LRXL01000026.1"/>
</dbReference>
<name>A0A167IKS6_9FLAO</name>
<feature type="transmembrane region" description="Helical" evidence="1">
    <location>
        <begin position="147"/>
        <end position="167"/>
    </location>
</feature>
<keyword evidence="1" id="KW-1133">Transmembrane helix</keyword>
<protein>
    <recommendedName>
        <fullName evidence="4">Lipoprotein</fullName>
    </recommendedName>
</protein>
<dbReference type="PROSITE" id="PS51257">
    <property type="entry name" value="PROKAR_LIPOPROTEIN"/>
    <property type="match status" value="1"/>
</dbReference>
<accession>A0A167IKS6</accession>
<comment type="caution">
    <text evidence="2">The sequence shown here is derived from an EMBL/GenBank/DDBJ whole genome shotgun (WGS) entry which is preliminary data.</text>
</comment>